<comment type="caution">
    <text evidence="1">The sequence shown here is derived from an EMBL/GenBank/DDBJ whole genome shotgun (WGS) entry which is preliminary data.</text>
</comment>
<gene>
    <name evidence="1" type="ORF">ACFS6I_18625</name>
</gene>
<accession>A0ABW5Z0H2</accession>
<name>A0ABW5Z0H2_9SPHI</name>
<dbReference type="EMBL" id="JBHUPE010000007">
    <property type="protein sequence ID" value="MFD2905951.1"/>
    <property type="molecule type" value="Genomic_DNA"/>
</dbReference>
<proteinExistence type="predicted"/>
<keyword evidence="2" id="KW-1185">Reference proteome</keyword>
<dbReference type="RefSeq" id="WP_380922913.1">
    <property type="nucleotide sequence ID" value="NZ_JBHUPE010000007.1"/>
</dbReference>
<reference evidence="2" key="1">
    <citation type="journal article" date="2019" name="Int. J. Syst. Evol. Microbiol.">
        <title>The Global Catalogue of Microorganisms (GCM) 10K type strain sequencing project: providing services to taxonomists for standard genome sequencing and annotation.</title>
        <authorList>
            <consortium name="The Broad Institute Genomics Platform"/>
            <consortium name="The Broad Institute Genome Sequencing Center for Infectious Disease"/>
            <person name="Wu L."/>
            <person name="Ma J."/>
        </authorList>
    </citation>
    <scope>NUCLEOTIDE SEQUENCE [LARGE SCALE GENOMIC DNA]</scope>
    <source>
        <strain evidence="2">KCTC 22209</strain>
    </source>
</reference>
<protein>
    <submittedName>
        <fullName evidence="1">DUF4843 domain-containing protein</fullName>
    </submittedName>
</protein>
<dbReference type="InterPro" id="IPR032299">
    <property type="entry name" value="DUF4843"/>
</dbReference>
<sequence>MITILFLFSCKQEPLEVYSGNPAIYFQGAIRNNIYEPKDNGNFSFGYMDPAEKNAVYSIIVASMGGIQSTDRPYKLSIDPSSDLKEGRDFEFLDRSFNIKAGQMNDTLFLMLNRTVELKEKNLTLFLQLESNAHFKTAMNSQLIGTGANEQIKYFTTFTFWANDIAGTPWFWDATQSTTASIVNGYLGKFSGKKLKLLIDRYGLDLDEITAIGYQASASAILAWGYGLKSYFEEMQAAGTPVLDEDGLPMTVGVYLQ</sequence>
<dbReference type="Pfam" id="PF16132">
    <property type="entry name" value="DUF4843"/>
    <property type="match status" value="1"/>
</dbReference>
<dbReference type="Proteomes" id="UP001597509">
    <property type="component" value="Unassembled WGS sequence"/>
</dbReference>
<evidence type="ECO:0000313" key="1">
    <source>
        <dbReference type="EMBL" id="MFD2905951.1"/>
    </source>
</evidence>
<evidence type="ECO:0000313" key="2">
    <source>
        <dbReference type="Proteomes" id="UP001597509"/>
    </source>
</evidence>
<organism evidence="1 2">
    <name type="scientific">Sphingobacterium anhuiense</name>
    <dbReference type="NCBI Taxonomy" id="493780"/>
    <lineage>
        <taxon>Bacteria</taxon>
        <taxon>Pseudomonadati</taxon>
        <taxon>Bacteroidota</taxon>
        <taxon>Sphingobacteriia</taxon>
        <taxon>Sphingobacteriales</taxon>
        <taxon>Sphingobacteriaceae</taxon>
        <taxon>Sphingobacterium</taxon>
    </lineage>
</organism>